<dbReference type="GO" id="GO:0006508">
    <property type="term" value="P:proteolysis"/>
    <property type="evidence" value="ECO:0007669"/>
    <property type="project" value="UniProtKB-KW"/>
</dbReference>
<dbReference type="CDD" id="cd20500">
    <property type="entry name" value="Peptidase_C80"/>
    <property type="match status" value="1"/>
</dbReference>
<keyword evidence="8" id="KW-0808">Transferase</keyword>
<evidence type="ECO:0000256" key="19">
    <source>
        <dbReference type="ARBA" id="ARBA00023200"/>
    </source>
</evidence>
<dbReference type="GO" id="GO:0008234">
    <property type="term" value="F:cysteine-type peptidase activity"/>
    <property type="evidence" value="ECO:0007669"/>
    <property type="project" value="UniProtKB-KW"/>
</dbReference>
<dbReference type="Pfam" id="PF11713">
    <property type="entry name" value="Peptidase_C80"/>
    <property type="match status" value="1"/>
</dbReference>
<evidence type="ECO:0000256" key="11">
    <source>
        <dbReference type="ARBA" id="ARBA00022801"/>
    </source>
</evidence>
<dbReference type="KEGG" id="fsm:CCS41_06860"/>
<evidence type="ECO:0000313" key="22">
    <source>
        <dbReference type="EMBL" id="AWK14255.1"/>
    </source>
</evidence>
<evidence type="ECO:0000256" key="14">
    <source>
        <dbReference type="ARBA" id="ARBA00022842"/>
    </source>
</evidence>
<accession>A0A2U8I801</accession>
<dbReference type="OrthoDB" id="6005969at2"/>
<dbReference type="AlphaFoldDB" id="A0A2U8I801"/>
<evidence type="ECO:0000256" key="13">
    <source>
        <dbReference type="ARBA" id="ARBA00022813"/>
    </source>
</evidence>
<evidence type="ECO:0000256" key="9">
    <source>
        <dbReference type="ARBA" id="ARBA00022723"/>
    </source>
</evidence>
<dbReference type="GO" id="GO:0044164">
    <property type="term" value="C:host cell cytosol"/>
    <property type="evidence" value="ECO:0007669"/>
    <property type="project" value="UniProtKB-SubCell"/>
</dbReference>
<keyword evidence="19" id="KW-1035">Host cytoplasm</keyword>
<evidence type="ECO:0000256" key="17">
    <source>
        <dbReference type="ARBA" id="ARBA00023121"/>
    </source>
</evidence>
<evidence type="ECO:0000256" key="7">
    <source>
        <dbReference type="ARBA" id="ARBA00022670"/>
    </source>
</evidence>
<dbReference type="GO" id="GO:0005576">
    <property type="term" value="C:extracellular region"/>
    <property type="evidence" value="ECO:0007669"/>
    <property type="project" value="UniProtKB-SubCell"/>
</dbReference>
<evidence type="ECO:0000256" key="16">
    <source>
        <dbReference type="ARBA" id="ARBA00023026"/>
    </source>
</evidence>
<protein>
    <recommendedName>
        <fullName evidence="21">Peptidase C80 domain-containing protein</fullName>
    </recommendedName>
</protein>
<keyword evidence="13" id="KW-0068">Autocatalytic cleavage</keyword>
<name>A0A2U8I801_9GAMM</name>
<organism evidence="22 23">
    <name type="scientific">Candidatus Fukatsuia symbiotica</name>
    <dbReference type="NCBI Taxonomy" id="1878942"/>
    <lineage>
        <taxon>Bacteria</taxon>
        <taxon>Pseudomonadati</taxon>
        <taxon>Pseudomonadota</taxon>
        <taxon>Gammaproteobacteria</taxon>
        <taxon>Enterobacterales</taxon>
        <taxon>Yersiniaceae</taxon>
        <taxon>Candidatus Fukatsuia</taxon>
    </lineage>
</organism>
<evidence type="ECO:0000256" key="6">
    <source>
        <dbReference type="ARBA" id="ARBA00022656"/>
    </source>
</evidence>
<dbReference type="GO" id="GO:0016740">
    <property type="term" value="F:transferase activity"/>
    <property type="evidence" value="ECO:0007669"/>
    <property type="project" value="UniProtKB-KW"/>
</dbReference>
<keyword evidence="18" id="KW-0472">Membrane</keyword>
<evidence type="ECO:0000256" key="12">
    <source>
        <dbReference type="ARBA" id="ARBA00022807"/>
    </source>
</evidence>
<comment type="subcellular location">
    <subcellularLocation>
        <location evidence="2">Host cell membrane</location>
    </subcellularLocation>
    <subcellularLocation>
        <location evidence="20">Host cytoplasm</location>
        <location evidence="20">Host cytosol</location>
    </subcellularLocation>
    <subcellularLocation>
        <location evidence="3">Secreted</location>
    </subcellularLocation>
</comment>
<proteinExistence type="predicted"/>
<dbReference type="Proteomes" id="UP000261875">
    <property type="component" value="Chromosome"/>
</dbReference>
<keyword evidence="5" id="KW-0964">Secreted</keyword>
<keyword evidence="16" id="KW-0843">Virulence</keyword>
<keyword evidence="23" id="KW-1185">Reference proteome</keyword>
<dbReference type="Gene3D" id="3.40.50.11050">
    <property type="match status" value="1"/>
</dbReference>
<evidence type="ECO:0000256" key="18">
    <source>
        <dbReference type="ARBA" id="ARBA00023136"/>
    </source>
</evidence>
<keyword evidence="12" id="KW-0788">Thiol protease</keyword>
<sequence>MIGRAPYDQANLIPVAKEAIQVDDPTAHFLDQQARVIQYSFVGQNRPPESGGPGALWFAKGLFTVIPDESWPDHYSQSDMVLSAADIKTHTGWTETKRAEFQQDRPLITRGALVAVDVYAPGSTLAMPIEAQTRLSGDFDGDRVFVMDDGYEQVYQQVKAYENQHKADLVRVEKPAKTQSSALDAEGHCLFGRGQQINATKQQVLERLSGLQNVFLALSHRQREQVASATLDALRAKRPQDIAVLPVGSTTNDVLHFFSRGIKAGTDAYKSATDIRFFYDCLPIIQRTFSQNQVLMSVPYTKSLARLMAKRDVDIERIEKSLENNPTLAAEIMRVALATLKTTEHLAPYQNGITPPDPAALNTYFRHLSTLDVVRREDVHRWRLPAIDLFPVDATTTVVSTERKSRIIIVLENDAESLRSAMALAAKYPNECWVYQRDRQGTLRKIFGEAATLSGELVLSLVGHGRGGNDNAHNNTTLAGYSASELAAVTQQIHQDLSEQHVVHGPIDKLILAGCALVNDDQTGGFLFDMAQELLKLRISPRKLVGYSAEIGISGAESDAGMGHRHQVSQGVAGEPARQVRVGLQLDETGTRYLDVEAADKKLIERVDGAREQVALVRLKREVNSEIGKIRSVAGIEYRFKGFGETVEGKPELIFVAERTGEEKRFSSESEVFVSMQNKMRQLEPDIEQVEGVSTMNAAFLALNLLSRQGEQAQSPWKKFVDLANLGVILHGMAQDVNHLVNTVNTLMGAGTKAEGLLSRLLGGAPFTHAGSAVNVAVDILNFVDAINDLNAIPLGAQKDFALARVALTSTQLTVDGSLAILPVIATLAPATAQAITSVIGVAGPLSVVFAGLMMGSNGLLEAIAFNNSHYQVELDDIVAPFRHSKNKTDITPTGIAQVSDDKQGVYFEPYVPIIYDPDKRGDPVSTGGGYRHSSL</sequence>
<dbReference type="GO" id="GO:0090729">
    <property type="term" value="F:toxin activity"/>
    <property type="evidence" value="ECO:0007669"/>
    <property type="project" value="UniProtKB-KW"/>
</dbReference>
<comment type="cofactor">
    <cofactor evidence="1">
        <name>Mg(2+)</name>
        <dbReference type="ChEBI" id="CHEBI:18420"/>
    </cofactor>
</comment>
<dbReference type="InterPro" id="IPR020974">
    <property type="entry name" value="CPD_dom"/>
</dbReference>
<dbReference type="InterPro" id="IPR038383">
    <property type="entry name" value="CPD_dom_sf"/>
</dbReference>
<keyword evidence="7" id="KW-0645">Protease</keyword>
<keyword evidence="14" id="KW-0460">Magnesium</keyword>
<evidence type="ECO:0000256" key="8">
    <source>
        <dbReference type="ARBA" id="ARBA00022679"/>
    </source>
</evidence>
<keyword evidence="6" id="KW-0800">Toxin</keyword>
<keyword evidence="11" id="KW-0378">Hydrolase</keyword>
<dbReference type="EMBL" id="CP021659">
    <property type="protein sequence ID" value="AWK14255.1"/>
    <property type="molecule type" value="Genomic_DNA"/>
</dbReference>
<dbReference type="PROSITE" id="PS51771">
    <property type="entry name" value="CGT_MARTX_CPD"/>
    <property type="match status" value="1"/>
</dbReference>
<evidence type="ECO:0000256" key="15">
    <source>
        <dbReference type="ARBA" id="ARBA00022870"/>
    </source>
</evidence>
<dbReference type="GO" id="GO:0020002">
    <property type="term" value="C:host cell plasma membrane"/>
    <property type="evidence" value="ECO:0007669"/>
    <property type="project" value="UniProtKB-SubCell"/>
</dbReference>
<reference evidence="22 23" key="1">
    <citation type="submission" date="2017-05" db="EMBL/GenBank/DDBJ databases">
        <title>Genome sequence of Candidatus Fukatsuia symbiotica and Candidatus Hamiltonella defensa from Acyrthosiphon pisum strain 5D.</title>
        <authorList>
            <person name="Patel V.A."/>
            <person name="Chevignon G."/>
            <person name="Russell J.A."/>
            <person name="Oliver K.M."/>
        </authorList>
    </citation>
    <scope>NUCLEOTIDE SEQUENCE [LARGE SCALE GENOMIC DNA]</scope>
    <source>
        <strain evidence="22 23">5D</strain>
    </source>
</reference>
<feature type="domain" description="Peptidase C80" evidence="21">
    <location>
        <begin position="394"/>
        <end position="606"/>
    </location>
</feature>
<gene>
    <name evidence="22" type="ORF">CCS41_06860</name>
</gene>
<evidence type="ECO:0000256" key="2">
    <source>
        <dbReference type="ARBA" id="ARBA00004165"/>
    </source>
</evidence>
<evidence type="ECO:0000256" key="1">
    <source>
        <dbReference type="ARBA" id="ARBA00001946"/>
    </source>
</evidence>
<evidence type="ECO:0000256" key="4">
    <source>
        <dbReference type="ARBA" id="ARBA00022511"/>
    </source>
</evidence>
<keyword evidence="4" id="KW-1032">Host cell membrane</keyword>
<keyword evidence="9" id="KW-0479">Metal-binding</keyword>
<evidence type="ECO:0000256" key="20">
    <source>
        <dbReference type="ARBA" id="ARBA00023586"/>
    </source>
</evidence>
<evidence type="ECO:0000256" key="10">
    <source>
        <dbReference type="ARBA" id="ARBA00022737"/>
    </source>
</evidence>
<evidence type="ECO:0000256" key="5">
    <source>
        <dbReference type="ARBA" id="ARBA00022525"/>
    </source>
</evidence>
<keyword evidence="10" id="KW-0677">Repeat</keyword>
<keyword evidence="17" id="KW-0446">Lipid-binding</keyword>
<dbReference type="GO" id="GO:0008289">
    <property type="term" value="F:lipid binding"/>
    <property type="evidence" value="ECO:0007669"/>
    <property type="project" value="UniProtKB-KW"/>
</dbReference>
<evidence type="ECO:0000256" key="3">
    <source>
        <dbReference type="ARBA" id="ARBA00004613"/>
    </source>
</evidence>
<evidence type="ECO:0000259" key="21">
    <source>
        <dbReference type="PROSITE" id="PS51771"/>
    </source>
</evidence>
<evidence type="ECO:0000313" key="23">
    <source>
        <dbReference type="Proteomes" id="UP000261875"/>
    </source>
</evidence>
<dbReference type="GO" id="GO:0046872">
    <property type="term" value="F:metal ion binding"/>
    <property type="evidence" value="ECO:0007669"/>
    <property type="project" value="UniProtKB-KW"/>
</dbReference>
<keyword evidence="15" id="KW-1043">Host membrane</keyword>